<dbReference type="PROSITE" id="PS51257">
    <property type="entry name" value="PROKAR_LIPOPROTEIN"/>
    <property type="match status" value="1"/>
</dbReference>
<dbReference type="Pfam" id="PF00034">
    <property type="entry name" value="Cytochrom_C"/>
    <property type="match status" value="1"/>
</dbReference>
<evidence type="ECO:0000313" key="7">
    <source>
        <dbReference type="EMBL" id="WXA12113.1"/>
    </source>
</evidence>
<feature type="domain" description="Cytochrome c" evidence="5">
    <location>
        <begin position="31"/>
        <end position="119"/>
    </location>
</feature>
<dbReference type="InterPro" id="IPR036909">
    <property type="entry name" value="Cyt_c-like_dom_sf"/>
</dbReference>
<dbReference type="GO" id="GO:0020037">
    <property type="term" value="F:heme binding"/>
    <property type="evidence" value="ECO:0007669"/>
    <property type="project" value="InterPro"/>
</dbReference>
<dbReference type="EMBL" id="CP136925">
    <property type="protein sequence ID" value="WXA12113.1"/>
    <property type="molecule type" value="Genomic_DNA"/>
</dbReference>
<dbReference type="PANTHER" id="PTHR35008:SF8">
    <property type="entry name" value="ALCOHOL DEHYDROGENASE CYTOCHROME C SUBUNIT"/>
    <property type="match status" value="1"/>
</dbReference>
<dbReference type="PANTHER" id="PTHR35008">
    <property type="entry name" value="BLL4482 PROTEIN-RELATED"/>
    <property type="match status" value="1"/>
</dbReference>
<dbReference type="SUPFAM" id="SSF46626">
    <property type="entry name" value="Cytochrome c"/>
    <property type="match status" value="1"/>
</dbReference>
<dbReference type="PROSITE" id="PS51007">
    <property type="entry name" value="CYTC"/>
    <property type="match status" value="1"/>
</dbReference>
<dbReference type="EMBL" id="CP136924">
    <property type="protein sequence ID" value="WXA02726.1"/>
    <property type="molecule type" value="Genomic_DNA"/>
</dbReference>
<dbReference type="InterPro" id="IPR051459">
    <property type="entry name" value="Cytochrome_c-type_DH"/>
</dbReference>
<keyword evidence="8" id="KW-1185">Reference proteome</keyword>
<dbReference type="AlphaFoldDB" id="A0AAU6NZV2"/>
<keyword evidence="1 4" id="KW-0349">Heme</keyword>
<keyword evidence="2 4" id="KW-0479">Metal-binding</keyword>
<evidence type="ECO:0000256" key="3">
    <source>
        <dbReference type="ARBA" id="ARBA00023004"/>
    </source>
</evidence>
<dbReference type="GO" id="GO:0046872">
    <property type="term" value="F:metal ion binding"/>
    <property type="evidence" value="ECO:0007669"/>
    <property type="project" value="UniProtKB-KW"/>
</dbReference>
<dbReference type="Proteomes" id="UP001368318">
    <property type="component" value="Chromosome"/>
</dbReference>
<evidence type="ECO:0000313" key="8">
    <source>
        <dbReference type="Proteomes" id="UP001368318"/>
    </source>
</evidence>
<organism evidence="6 8">
    <name type="scientific">Mangrovimonas cancribranchiae</name>
    <dbReference type="NCBI Taxonomy" id="3080055"/>
    <lineage>
        <taxon>Bacteria</taxon>
        <taxon>Pseudomonadati</taxon>
        <taxon>Bacteroidota</taxon>
        <taxon>Flavobacteriia</taxon>
        <taxon>Flavobacteriales</taxon>
        <taxon>Flavobacteriaceae</taxon>
        <taxon>Mangrovimonas</taxon>
    </lineage>
</organism>
<dbReference type="Gene3D" id="1.10.760.10">
    <property type="entry name" value="Cytochrome c-like domain"/>
    <property type="match status" value="1"/>
</dbReference>
<evidence type="ECO:0000259" key="5">
    <source>
        <dbReference type="PROSITE" id="PS51007"/>
    </source>
</evidence>
<dbReference type="InterPro" id="IPR009056">
    <property type="entry name" value="Cyt_c-like_dom"/>
</dbReference>
<evidence type="ECO:0000313" key="6">
    <source>
        <dbReference type="EMBL" id="WXA02726.1"/>
    </source>
</evidence>
<sequence>MKKISILFSFIFLTIACKNNSSKENKQTFKTSFKSGKTVYNNYCIACHMANGEGVPKAFPPLAKSDYLMTDISRAIKIVKYGQQGEITVNGKVYNGSMTPLGLSNKEIADVLNYITNSWGNTNNNLITVNEVSSIER</sequence>
<name>A0AAU6NZV2_9FLAO</name>
<reference evidence="6 8" key="1">
    <citation type="submission" date="2023-10" db="EMBL/GenBank/DDBJ databases">
        <title>Culture-based analysis of two novel bacteria associated with mangrove crab gills.</title>
        <authorList>
            <person name="Yang X."/>
            <person name="Garuglieri E."/>
            <person name="Van Goethem M.W."/>
            <person name="Fusi M."/>
            <person name="Marasco R."/>
            <person name="Daffonchio D.G."/>
        </authorList>
    </citation>
    <scope>NUCLEOTIDE SEQUENCE [LARGE SCALE GENOMIC DNA]</scope>
    <source>
        <strain evidence="7">UG2-1</strain>
        <strain evidence="6">UG2-2</strain>
        <strain evidence="8">UG2_2</strain>
    </source>
</reference>
<dbReference type="RefSeq" id="WP_338731058.1">
    <property type="nucleotide sequence ID" value="NZ_CP136924.1"/>
</dbReference>
<evidence type="ECO:0000256" key="1">
    <source>
        <dbReference type="ARBA" id="ARBA00022617"/>
    </source>
</evidence>
<keyword evidence="3 4" id="KW-0408">Iron</keyword>
<proteinExistence type="predicted"/>
<evidence type="ECO:0000256" key="2">
    <source>
        <dbReference type="ARBA" id="ARBA00022723"/>
    </source>
</evidence>
<protein>
    <submittedName>
        <fullName evidence="6">Cytochrome c</fullName>
    </submittedName>
</protein>
<dbReference type="KEGG" id="mcaa:R3L15_08220"/>
<gene>
    <name evidence="7" type="ORF">R3L15_08220</name>
    <name evidence="6" type="ORF">R3L16_13370</name>
</gene>
<evidence type="ECO:0000256" key="4">
    <source>
        <dbReference type="PROSITE-ProRule" id="PRU00433"/>
    </source>
</evidence>
<dbReference type="GO" id="GO:0009055">
    <property type="term" value="F:electron transfer activity"/>
    <property type="evidence" value="ECO:0007669"/>
    <property type="project" value="InterPro"/>
</dbReference>
<accession>A0AAU6NZV2</accession>